<dbReference type="InterPro" id="IPR050446">
    <property type="entry name" value="FAD-oxidoreductase/Apoptosis"/>
</dbReference>
<keyword evidence="5" id="KW-0560">Oxidoreductase</keyword>
<sequence length="584" mass="65218">MNLWNVLRELVFKIIVEPWVLITAYVNYYKNTEKNMKTLKGILEEVNSLKGDIDLRFSGQKHLLGLKENDQIKKWLINVKNINSEVKNIEQEVGKRKILSQAHLGKLVDAKIIEAQELLQQGKPLTRVLDEKKSFKYIILGGGVAAGYAAKEFTERGLKPEELAIISKEAVAPYERSELSKSYLLPDGYATRLPSFHVCVGSGWKRQLPEWYKEKGIELMLRTEIVKADLASKTLTSATGRVFRYQILIIATGCAAVKLADLGVQGANNADNIFYLREISDADKLVEAIQKKNESGKKAVVIGGGYIGFEVGAALRINGFDVSLVYKEPRLMHQLFTPAIASFYEGYYTNKGVKLFKNTVAIRFESSASNNGEVKKVRLNNGQVIEADIVVVGVGAEPQISIFKGQIKEEKDGIRTDGYFRTSVPDVYAVGDVATFPFKGETIRVEHIDHARESAKQAVIAIKAKEDDNSIAIEVRGFKISEYEYLPCFYSRSFDLSWRFCGDNVGEALPAVEDMRVTSTKPRFVTYWYSRGKVVGAFIEGGNDAENRGFEEIAKRKPRVEKDKLAQDGISFAASQGTPSYGIL</sequence>
<dbReference type="AlphaFoldDB" id="A0A6P4AGJ0"/>
<dbReference type="Gene3D" id="3.50.50.60">
    <property type="entry name" value="FAD/NAD(P)-binding domain"/>
    <property type="match status" value="2"/>
</dbReference>
<gene>
    <name evidence="15" type="primary">LOC107429997</name>
</gene>
<evidence type="ECO:0000256" key="11">
    <source>
        <dbReference type="SAM" id="Coils"/>
    </source>
</evidence>
<reference evidence="15" key="2">
    <citation type="submission" date="2025-08" db="UniProtKB">
        <authorList>
            <consortium name="RefSeq"/>
        </authorList>
    </citation>
    <scope>IDENTIFICATION</scope>
    <source>
        <tissue evidence="15">Seedling</tissue>
    </source>
</reference>
<accession>A0A6P4AGJ0</accession>
<comment type="function">
    <text evidence="8">Catalyzes the conversion of monodehydroascorbate to ascorbate, oxidizing NADH in the process.</text>
</comment>
<keyword evidence="7" id="KW-0676">Redox-active center</keyword>
<dbReference type="PRINTS" id="PR00411">
    <property type="entry name" value="PNDRDTASEI"/>
</dbReference>
<keyword evidence="14" id="KW-1185">Reference proteome</keyword>
<dbReference type="GO" id="GO:0016656">
    <property type="term" value="F:monodehydroascorbate reductase (NADH) activity"/>
    <property type="evidence" value="ECO:0007669"/>
    <property type="project" value="UniProtKB-EC"/>
</dbReference>
<comment type="catalytic activity">
    <reaction evidence="10">
        <text>2 monodehydro-L-ascorbate radical + NADH + H(+) = 2 L-ascorbate + NAD(+)</text>
        <dbReference type="Rhea" id="RHEA:14581"/>
        <dbReference type="ChEBI" id="CHEBI:15378"/>
        <dbReference type="ChEBI" id="CHEBI:38290"/>
        <dbReference type="ChEBI" id="CHEBI:57540"/>
        <dbReference type="ChEBI" id="CHEBI:57945"/>
        <dbReference type="ChEBI" id="CHEBI:59513"/>
        <dbReference type="EC" id="1.6.5.4"/>
    </reaction>
</comment>
<dbReference type="Pfam" id="PF21791">
    <property type="entry name" value="MDHAR3-like_C"/>
    <property type="match status" value="1"/>
</dbReference>
<dbReference type="PRINTS" id="PR00368">
    <property type="entry name" value="FADPNR"/>
</dbReference>
<dbReference type="InterPro" id="IPR036188">
    <property type="entry name" value="FAD/NAD-bd_sf"/>
</dbReference>
<evidence type="ECO:0000259" key="13">
    <source>
        <dbReference type="Pfam" id="PF21791"/>
    </source>
</evidence>
<dbReference type="SUPFAM" id="SSF51905">
    <property type="entry name" value="FAD/NAD(P)-binding domain"/>
    <property type="match status" value="1"/>
</dbReference>
<organism evidence="14 15">
    <name type="scientific">Ziziphus jujuba</name>
    <name type="common">Chinese jujube</name>
    <name type="synonym">Ziziphus sativa</name>
    <dbReference type="NCBI Taxonomy" id="326968"/>
    <lineage>
        <taxon>Eukaryota</taxon>
        <taxon>Viridiplantae</taxon>
        <taxon>Streptophyta</taxon>
        <taxon>Embryophyta</taxon>
        <taxon>Tracheophyta</taxon>
        <taxon>Spermatophyta</taxon>
        <taxon>Magnoliopsida</taxon>
        <taxon>eudicotyledons</taxon>
        <taxon>Gunneridae</taxon>
        <taxon>Pentapetalae</taxon>
        <taxon>rosids</taxon>
        <taxon>fabids</taxon>
        <taxon>Rosales</taxon>
        <taxon>Rhamnaceae</taxon>
        <taxon>Paliureae</taxon>
        <taxon>Ziziphus</taxon>
    </lineage>
</organism>
<dbReference type="SUPFAM" id="SSF55424">
    <property type="entry name" value="FAD/NAD-linked reductases, dimerisation (C-terminal) domain"/>
    <property type="match status" value="1"/>
</dbReference>
<dbReference type="Proteomes" id="UP001652623">
    <property type="component" value="Chromosome 1"/>
</dbReference>
<evidence type="ECO:0000313" key="15">
    <source>
        <dbReference type="RefSeq" id="XP_015896266.3"/>
    </source>
</evidence>
<proteinExistence type="inferred from homology"/>
<dbReference type="RefSeq" id="XP_015896266.3">
    <property type="nucleotide sequence ID" value="XM_016040780.4"/>
</dbReference>
<reference evidence="14" key="1">
    <citation type="submission" date="2025-05" db="UniProtKB">
        <authorList>
            <consortium name="RefSeq"/>
        </authorList>
    </citation>
    <scope>NUCLEOTIDE SEQUENCE [LARGE SCALE GENOMIC DNA]</scope>
</reference>
<evidence type="ECO:0000256" key="6">
    <source>
        <dbReference type="ARBA" id="ARBA00023027"/>
    </source>
</evidence>
<evidence type="ECO:0000256" key="9">
    <source>
        <dbReference type="ARBA" id="ARBA00038920"/>
    </source>
</evidence>
<feature type="domain" description="FAD/NAD(P)-binding" evidence="12">
    <location>
        <begin position="135"/>
        <end position="454"/>
    </location>
</feature>
<dbReference type="InterPro" id="IPR016156">
    <property type="entry name" value="FAD/NAD-linked_Rdtase_dimer_sf"/>
</dbReference>
<evidence type="ECO:0000256" key="7">
    <source>
        <dbReference type="ARBA" id="ARBA00023284"/>
    </source>
</evidence>
<dbReference type="KEGG" id="zju:107429997"/>
<evidence type="ECO:0000256" key="5">
    <source>
        <dbReference type="ARBA" id="ARBA00023002"/>
    </source>
</evidence>
<dbReference type="GeneID" id="107429997"/>
<dbReference type="InParanoid" id="A0A6P4AGJ0"/>
<dbReference type="Pfam" id="PF07992">
    <property type="entry name" value="Pyr_redox_2"/>
    <property type="match status" value="1"/>
</dbReference>
<keyword evidence="4" id="KW-0274">FAD</keyword>
<evidence type="ECO:0000313" key="14">
    <source>
        <dbReference type="Proteomes" id="UP001652623"/>
    </source>
</evidence>
<dbReference type="Gene3D" id="3.30.390.30">
    <property type="match status" value="1"/>
</dbReference>
<evidence type="ECO:0000256" key="8">
    <source>
        <dbReference type="ARBA" id="ARBA00037189"/>
    </source>
</evidence>
<evidence type="ECO:0000256" key="2">
    <source>
        <dbReference type="ARBA" id="ARBA00006442"/>
    </source>
</evidence>
<dbReference type="InterPro" id="IPR048618">
    <property type="entry name" value="MDHAR3-like_C"/>
</dbReference>
<dbReference type="EC" id="1.6.5.4" evidence="9"/>
<feature type="domain" description="Monodehydroascorbate reductase 3-like C-terminal" evidence="13">
    <location>
        <begin position="486"/>
        <end position="573"/>
    </location>
</feature>
<protein>
    <recommendedName>
        <fullName evidence="9">monodehydroascorbate reductase (NADH)</fullName>
        <ecNumber evidence="9">1.6.5.4</ecNumber>
    </recommendedName>
</protein>
<dbReference type="GO" id="GO:0005737">
    <property type="term" value="C:cytoplasm"/>
    <property type="evidence" value="ECO:0007669"/>
    <property type="project" value="TreeGrafter"/>
</dbReference>
<name>A0A6P4AGJ0_ZIZJJ</name>
<evidence type="ECO:0000259" key="12">
    <source>
        <dbReference type="Pfam" id="PF07992"/>
    </source>
</evidence>
<comment type="similarity">
    <text evidence="2">Belongs to the FAD-dependent oxidoreductase family.</text>
</comment>
<dbReference type="PANTHER" id="PTHR43557:SF5">
    <property type="entry name" value="MONODEHYDROASCORBATE REDUCTASE 1, PEROXISOMAL"/>
    <property type="match status" value="1"/>
</dbReference>
<keyword evidence="3" id="KW-0285">Flavoprotein</keyword>
<dbReference type="InterPro" id="IPR023753">
    <property type="entry name" value="FAD/NAD-binding_dom"/>
</dbReference>
<evidence type="ECO:0000256" key="1">
    <source>
        <dbReference type="ARBA" id="ARBA00001974"/>
    </source>
</evidence>
<evidence type="ECO:0000256" key="10">
    <source>
        <dbReference type="ARBA" id="ARBA00048948"/>
    </source>
</evidence>
<evidence type="ECO:0000256" key="3">
    <source>
        <dbReference type="ARBA" id="ARBA00022630"/>
    </source>
</evidence>
<evidence type="ECO:0000256" key="4">
    <source>
        <dbReference type="ARBA" id="ARBA00022827"/>
    </source>
</evidence>
<comment type="cofactor">
    <cofactor evidence="1">
        <name>FAD</name>
        <dbReference type="ChEBI" id="CHEBI:57692"/>
    </cofactor>
</comment>
<keyword evidence="11" id="KW-0175">Coiled coil</keyword>
<feature type="coiled-coil region" evidence="11">
    <location>
        <begin position="29"/>
        <end position="92"/>
    </location>
</feature>
<keyword evidence="6" id="KW-0520">NAD</keyword>
<dbReference type="PANTHER" id="PTHR43557">
    <property type="entry name" value="APOPTOSIS-INDUCING FACTOR 1"/>
    <property type="match status" value="1"/>
</dbReference>